<dbReference type="GO" id="GO:0008983">
    <property type="term" value="F:protein-glutamate O-methyltransferase activity"/>
    <property type="evidence" value="ECO:0007669"/>
    <property type="project" value="UniProtKB-EC"/>
</dbReference>
<dbReference type="PROSITE" id="PS50123">
    <property type="entry name" value="CHER"/>
    <property type="match status" value="1"/>
</dbReference>
<dbReference type="InterPro" id="IPR036804">
    <property type="entry name" value="CheR_N_sf"/>
</dbReference>
<proteinExistence type="predicted"/>
<dbReference type="Pfam" id="PF01739">
    <property type="entry name" value="CheR"/>
    <property type="match status" value="1"/>
</dbReference>
<accession>A0A6N6VRE6</accession>
<organism evidence="7 8">
    <name type="scientific">Parvibaculum sedimenti</name>
    <dbReference type="NCBI Taxonomy" id="2608632"/>
    <lineage>
        <taxon>Bacteria</taxon>
        <taxon>Pseudomonadati</taxon>
        <taxon>Pseudomonadota</taxon>
        <taxon>Alphaproteobacteria</taxon>
        <taxon>Hyphomicrobiales</taxon>
        <taxon>Parvibaculaceae</taxon>
        <taxon>Parvibaculum</taxon>
    </lineage>
</organism>
<comment type="caution">
    <text evidence="7">The sequence shown here is derived from an EMBL/GenBank/DDBJ whole genome shotgun (WGS) entry which is preliminary data.</text>
</comment>
<dbReference type="InterPro" id="IPR029063">
    <property type="entry name" value="SAM-dependent_MTases_sf"/>
</dbReference>
<dbReference type="InterPro" id="IPR000780">
    <property type="entry name" value="CheR_MeTrfase"/>
</dbReference>
<protein>
    <recommendedName>
        <fullName evidence="2">protein-glutamate O-methyltransferase</fullName>
        <ecNumber evidence="2">2.1.1.80</ecNumber>
    </recommendedName>
</protein>
<evidence type="ECO:0000313" key="8">
    <source>
        <dbReference type="Proteomes" id="UP000468901"/>
    </source>
</evidence>
<evidence type="ECO:0000256" key="2">
    <source>
        <dbReference type="ARBA" id="ARBA00012534"/>
    </source>
</evidence>
<dbReference type="Pfam" id="PF03705">
    <property type="entry name" value="CheR_N"/>
    <property type="match status" value="1"/>
</dbReference>
<evidence type="ECO:0000256" key="3">
    <source>
        <dbReference type="ARBA" id="ARBA00022603"/>
    </source>
</evidence>
<dbReference type="AlphaFoldDB" id="A0A6N6VRE6"/>
<keyword evidence="4" id="KW-0808">Transferase</keyword>
<evidence type="ECO:0000256" key="5">
    <source>
        <dbReference type="ARBA" id="ARBA00022691"/>
    </source>
</evidence>
<dbReference type="SUPFAM" id="SSF47757">
    <property type="entry name" value="Chemotaxis receptor methyltransferase CheR, N-terminal domain"/>
    <property type="match status" value="1"/>
</dbReference>
<dbReference type="RefSeq" id="WP_152214525.1">
    <property type="nucleotide sequence ID" value="NZ_WESC01000002.1"/>
</dbReference>
<dbReference type="InterPro" id="IPR022641">
    <property type="entry name" value="CheR_N"/>
</dbReference>
<sequence length="298" mass="33290">MNSTDFEFLRDFLYQRSGLALTPDKSYLLESRLAPVARKARLVSLSELVAQLRQRADEALTIQIVEAMTTNETLFFRDRWPFERFTSMILPTLMEQNRATRRIRIWCAACSSGQEPYSLAMLLTEASAKLAGWTVEIIATDISEEMLARCHKGWYSTFEVQRGLPADLQKKYFTKDGDGWVISEKIRNMVKFRNFNLLQDPASIGLHGLDLIFCRNVLIYFDEATRKTVFAGMARAMKANGYLCLGGAETVIGISDAFRILPGERGLFAINTQASIPPSAAAARATPAPAFAAAGLRP</sequence>
<evidence type="ECO:0000259" key="6">
    <source>
        <dbReference type="PROSITE" id="PS50123"/>
    </source>
</evidence>
<keyword evidence="5" id="KW-0949">S-adenosyl-L-methionine</keyword>
<dbReference type="PANTHER" id="PTHR24422">
    <property type="entry name" value="CHEMOTAXIS PROTEIN METHYLTRANSFERASE"/>
    <property type="match status" value="1"/>
</dbReference>
<dbReference type="SMART" id="SM00138">
    <property type="entry name" value="MeTrc"/>
    <property type="match status" value="1"/>
</dbReference>
<dbReference type="GO" id="GO:0032259">
    <property type="term" value="P:methylation"/>
    <property type="evidence" value="ECO:0007669"/>
    <property type="project" value="UniProtKB-KW"/>
</dbReference>
<dbReference type="EMBL" id="WESC01000002">
    <property type="protein sequence ID" value="KAB7742103.1"/>
    <property type="molecule type" value="Genomic_DNA"/>
</dbReference>
<keyword evidence="3" id="KW-0489">Methyltransferase</keyword>
<evidence type="ECO:0000256" key="1">
    <source>
        <dbReference type="ARBA" id="ARBA00001541"/>
    </source>
</evidence>
<name>A0A6N6VRE6_9HYPH</name>
<dbReference type="InterPro" id="IPR022642">
    <property type="entry name" value="CheR_C"/>
</dbReference>
<gene>
    <name evidence="7" type="ORF">F2P47_02170</name>
</gene>
<feature type="domain" description="CheR-type methyltransferase" evidence="6">
    <location>
        <begin position="1"/>
        <end position="268"/>
    </location>
</feature>
<dbReference type="Proteomes" id="UP000468901">
    <property type="component" value="Unassembled WGS sequence"/>
</dbReference>
<dbReference type="InterPro" id="IPR050903">
    <property type="entry name" value="Bact_Chemotaxis_MeTrfase"/>
</dbReference>
<keyword evidence="8" id="KW-1185">Reference proteome</keyword>
<dbReference type="Gene3D" id="1.10.155.10">
    <property type="entry name" value="Chemotaxis receptor methyltransferase CheR, N-terminal domain"/>
    <property type="match status" value="1"/>
</dbReference>
<dbReference type="PRINTS" id="PR00996">
    <property type="entry name" value="CHERMTFRASE"/>
</dbReference>
<dbReference type="EC" id="2.1.1.80" evidence="2"/>
<evidence type="ECO:0000256" key="4">
    <source>
        <dbReference type="ARBA" id="ARBA00022679"/>
    </source>
</evidence>
<comment type="catalytic activity">
    <reaction evidence="1">
        <text>L-glutamyl-[protein] + S-adenosyl-L-methionine = [protein]-L-glutamate 5-O-methyl ester + S-adenosyl-L-homocysteine</text>
        <dbReference type="Rhea" id="RHEA:24452"/>
        <dbReference type="Rhea" id="RHEA-COMP:10208"/>
        <dbReference type="Rhea" id="RHEA-COMP:10311"/>
        <dbReference type="ChEBI" id="CHEBI:29973"/>
        <dbReference type="ChEBI" id="CHEBI:57856"/>
        <dbReference type="ChEBI" id="CHEBI:59789"/>
        <dbReference type="ChEBI" id="CHEBI:82795"/>
        <dbReference type="EC" id="2.1.1.80"/>
    </reaction>
</comment>
<dbReference type="PANTHER" id="PTHR24422:SF21">
    <property type="entry name" value="CHEMOTAXIS PROTEIN METHYLTRANSFERASE 1"/>
    <property type="match status" value="1"/>
</dbReference>
<dbReference type="SUPFAM" id="SSF53335">
    <property type="entry name" value="S-adenosyl-L-methionine-dependent methyltransferases"/>
    <property type="match status" value="1"/>
</dbReference>
<dbReference type="Gene3D" id="3.40.50.150">
    <property type="entry name" value="Vaccinia Virus protein VP39"/>
    <property type="match status" value="1"/>
</dbReference>
<evidence type="ECO:0000313" key="7">
    <source>
        <dbReference type="EMBL" id="KAB7742103.1"/>
    </source>
</evidence>
<reference evidence="7 8" key="1">
    <citation type="submission" date="2019-09" db="EMBL/GenBank/DDBJ databases">
        <title>Parvibaculum sedimenti sp. nov., isolated from sediment.</title>
        <authorList>
            <person name="Wang Y."/>
        </authorList>
    </citation>
    <scope>NUCLEOTIDE SEQUENCE [LARGE SCALE GENOMIC DNA]</scope>
    <source>
        <strain evidence="7 8">HXT-9</strain>
    </source>
</reference>